<dbReference type="InterPro" id="IPR019852">
    <property type="entry name" value="Motility-assoc_prot_GldL"/>
</dbReference>
<accession>A0A4U3KTL8</accession>
<dbReference type="OrthoDB" id="1466660at2"/>
<dbReference type="EMBL" id="SZQL01000019">
    <property type="protein sequence ID" value="TKK65701.1"/>
    <property type="molecule type" value="Genomic_DNA"/>
</dbReference>
<evidence type="ECO:0000313" key="5">
    <source>
        <dbReference type="Proteomes" id="UP000305848"/>
    </source>
</evidence>
<evidence type="ECO:0000256" key="2">
    <source>
        <dbReference type="SAM" id="Phobius"/>
    </source>
</evidence>
<dbReference type="Proteomes" id="UP000305848">
    <property type="component" value="Unassembled WGS sequence"/>
</dbReference>
<feature type="domain" description="Gliding motility protein GldL-like N-terminal" evidence="3">
    <location>
        <begin position="16"/>
        <end position="59"/>
    </location>
</feature>
<keyword evidence="2" id="KW-0812">Transmembrane</keyword>
<dbReference type="RefSeq" id="WP_137263470.1">
    <property type="nucleotide sequence ID" value="NZ_SZQL01000019.1"/>
</dbReference>
<feature type="transmembrane region" description="Helical" evidence="2">
    <location>
        <begin position="12"/>
        <end position="30"/>
    </location>
</feature>
<feature type="transmembrane region" description="Helical" evidence="2">
    <location>
        <begin position="42"/>
        <end position="63"/>
    </location>
</feature>
<evidence type="ECO:0000259" key="3">
    <source>
        <dbReference type="Pfam" id="PF22827"/>
    </source>
</evidence>
<comment type="caution">
    <text evidence="4">The sequence shown here is derived from an EMBL/GenBank/DDBJ whole genome shotgun (WGS) entry which is preliminary data.</text>
</comment>
<keyword evidence="2" id="KW-0472">Membrane</keyword>
<keyword evidence="2" id="KW-1133">Transmembrane helix</keyword>
<sequence>MAAAIPPKVSRIVDIFVSIAAAVVIVGALFKIEHWEGADEMLIVGLGTEAVVFTVYGILYVMYPAIDDHQVSLAGAEKIPAGNPALKSMEKMLQEADITPANLSKLSAGFQKLGTTVDKIGEIGDVVKATGDYTSKTKEATAALSTVKDAYNTFANSMNAFAGAAETTKGFHGQVQVLTKNLSSLNTIYELELQESNNHLKALNSFYGRLNEASQAMQTSAEDAKRAQTQIATLANNLTKLNQVYGGMLTAMQLKA</sequence>
<keyword evidence="5" id="KW-1185">Reference proteome</keyword>
<dbReference type="NCBIfam" id="TIGR03513">
    <property type="entry name" value="GldL_gliding"/>
    <property type="match status" value="1"/>
</dbReference>
<protein>
    <submittedName>
        <fullName evidence="4">Gliding motility protein GldL</fullName>
    </submittedName>
</protein>
<dbReference type="SUPFAM" id="SSF58104">
    <property type="entry name" value="Methyl-accepting chemotaxis protein (MCP) signaling domain"/>
    <property type="match status" value="1"/>
</dbReference>
<name>A0A4U3KTL8_9BACT</name>
<evidence type="ECO:0000313" key="4">
    <source>
        <dbReference type="EMBL" id="TKK65701.1"/>
    </source>
</evidence>
<reference evidence="4 5" key="1">
    <citation type="submission" date="2019-05" db="EMBL/GenBank/DDBJ databases">
        <title>Panacibacter sp. strain 17mud1-8 Genome sequencing and assembly.</title>
        <authorList>
            <person name="Chhetri G."/>
        </authorList>
    </citation>
    <scope>NUCLEOTIDE SEQUENCE [LARGE SCALE GENOMIC DNA]</scope>
    <source>
        <strain evidence="4 5">17mud1-8</strain>
    </source>
</reference>
<evidence type="ECO:0000256" key="1">
    <source>
        <dbReference type="SAM" id="Coils"/>
    </source>
</evidence>
<proteinExistence type="predicted"/>
<organism evidence="4 5">
    <name type="scientific">Ilyomonas limi</name>
    <dbReference type="NCBI Taxonomy" id="2575867"/>
    <lineage>
        <taxon>Bacteria</taxon>
        <taxon>Pseudomonadati</taxon>
        <taxon>Bacteroidota</taxon>
        <taxon>Chitinophagia</taxon>
        <taxon>Chitinophagales</taxon>
        <taxon>Chitinophagaceae</taxon>
        <taxon>Ilyomonas</taxon>
    </lineage>
</organism>
<keyword evidence="1" id="KW-0175">Coiled coil</keyword>
<gene>
    <name evidence="4" type="primary">gldL</name>
    <name evidence="4" type="ORF">FC093_19395</name>
</gene>
<dbReference type="InterPro" id="IPR055087">
    <property type="entry name" value="GldL-like_N"/>
</dbReference>
<feature type="coiled-coil region" evidence="1">
    <location>
        <begin position="210"/>
        <end position="244"/>
    </location>
</feature>
<dbReference type="Pfam" id="PF22827">
    <property type="entry name" value="GldL_N"/>
    <property type="match status" value="1"/>
</dbReference>
<dbReference type="AlphaFoldDB" id="A0A4U3KTL8"/>